<protein>
    <submittedName>
        <fullName evidence="4">TauD/TfdA family dioxygenase</fullName>
    </submittedName>
</protein>
<dbReference type="PANTHER" id="PTHR10696">
    <property type="entry name" value="GAMMA-BUTYROBETAINE HYDROXYLASE-RELATED"/>
    <property type="match status" value="1"/>
</dbReference>
<evidence type="ECO:0000256" key="1">
    <source>
        <dbReference type="ARBA" id="ARBA00001954"/>
    </source>
</evidence>
<dbReference type="GO" id="GO:0016706">
    <property type="term" value="F:2-oxoglutarate-dependent dioxygenase activity"/>
    <property type="evidence" value="ECO:0007669"/>
    <property type="project" value="UniProtKB-ARBA"/>
</dbReference>
<gene>
    <name evidence="4" type="ORF">KK083_01060</name>
</gene>
<reference evidence="4 5" key="1">
    <citation type="submission" date="2021-05" db="EMBL/GenBank/DDBJ databases">
        <title>A Polyphasic approach of four new species of the genus Ohtaekwangia: Ohtaekwangia histidinii sp. nov., Ohtaekwangia cretensis sp. nov., Ohtaekwangia indiensis sp. nov., Ohtaekwangia reichenbachii sp. nov. from diverse environment.</title>
        <authorList>
            <person name="Octaviana S."/>
        </authorList>
    </citation>
    <scope>NUCLEOTIDE SEQUENCE [LARGE SCALE GENOMIC DNA]</scope>
    <source>
        <strain evidence="4 5">PWU4</strain>
    </source>
</reference>
<dbReference type="RefSeq" id="WP_254159340.1">
    <property type="nucleotide sequence ID" value="NZ_JAHESF010000001.1"/>
</dbReference>
<dbReference type="SUPFAM" id="SSF51197">
    <property type="entry name" value="Clavaminate synthase-like"/>
    <property type="match status" value="1"/>
</dbReference>
<dbReference type="AlphaFoldDB" id="A0AAP2DKB1"/>
<dbReference type="InterPro" id="IPR042098">
    <property type="entry name" value="TauD-like_sf"/>
</dbReference>
<dbReference type="InterPro" id="IPR003819">
    <property type="entry name" value="TauD/TfdA-like"/>
</dbReference>
<keyword evidence="2" id="KW-0560">Oxidoreductase</keyword>
<name>A0AAP2DKB1_9BACT</name>
<dbReference type="Gene3D" id="3.60.130.10">
    <property type="entry name" value="Clavaminate synthase-like"/>
    <property type="match status" value="1"/>
</dbReference>
<evidence type="ECO:0000259" key="3">
    <source>
        <dbReference type="Pfam" id="PF02668"/>
    </source>
</evidence>
<proteinExistence type="predicted"/>
<keyword evidence="5" id="KW-1185">Reference proteome</keyword>
<keyword evidence="4" id="KW-0223">Dioxygenase</keyword>
<comment type="cofactor">
    <cofactor evidence="1">
        <name>Fe(2+)</name>
        <dbReference type="ChEBI" id="CHEBI:29033"/>
    </cofactor>
</comment>
<dbReference type="Pfam" id="PF02668">
    <property type="entry name" value="TauD"/>
    <property type="match status" value="1"/>
</dbReference>
<dbReference type="EMBL" id="JAHESF010000001">
    <property type="protein sequence ID" value="MBT1695444.1"/>
    <property type="molecule type" value="Genomic_DNA"/>
</dbReference>
<evidence type="ECO:0000256" key="2">
    <source>
        <dbReference type="ARBA" id="ARBA00023002"/>
    </source>
</evidence>
<dbReference type="PANTHER" id="PTHR10696:SF21">
    <property type="entry name" value="TAUD_TFDA-LIKE DOMAIN-CONTAINING PROTEIN"/>
    <property type="match status" value="1"/>
</dbReference>
<comment type="caution">
    <text evidence="4">The sequence shown here is derived from an EMBL/GenBank/DDBJ whole genome shotgun (WGS) entry which is preliminary data.</text>
</comment>
<accession>A0AAP2DKB1</accession>
<sequence length="317" mass="36726">MNETKTIEAIGLPLVVQLDDMDKDAFIAYYRKNENEITRKLSKSGALKFTGVTINSLQDFQHIVDSISSKFLNYIDGNSPRTKLSGNVYTSTEYDKTQKITMHNELSYSAKWPNKLFFSCLQPAESGGETLIADSREIYRKMSRSIVSEIEKRGITYIRNLHGGMGMGPSWQDTFETRDKAQLEQYCTSYGIDFEWRDNDMLRLKQFSKGVIEHRQSGEKLWFNQIDQFHPCHLGEEMFETIMIMYGDEQNFPMYVTYGDGKAIDKKMVQEILDTIDQVTIYPPWQKHELMIVDNELVCHGRNSYTGDRRVLVAMSE</sequence>
<dbReference type="InterPro" id="IPR050411">
    <property type="entry name" value="AlphaKG_dependent_hydroxylases"/>
</dbReference>
<organism evidence="4 5">
    <name type="scientific">Chryseosolibacter histidini</name>
    <dbReference type="NCBI Taxonomy" id="2782349"/>
    <lineage>
        <taxon>Bacteria</taxon>
        <taxon>Pseudomonadati</taxon>
        <taxon>Bacteroidota</taxon>
        <taxon>Cytophagia</taxon>
        <taxon>Cytophagales</taxon>
        <taxon>Chryseotaleaceae</taxon>
        <taxon>Chryseosolibacter</taxon>
    </lineage>
</organism>
<evidence type="ECO:0000313" key="5">
    <source>
        <dbReference type="Proteomes" id="UP001319200"/>
    </source>
</evidence>
<evidence type="ECO:0000313" key="4">
    <source>
        <dbReference type="EMBL" id="MBT1695444.1"/>
    </source>
</evidence>
<dbReference type="Proteomes" id="UP001319200">
    <property type="component" value="Unassembled WGS sequence"/>
</dbReference>
<feature type="domain" description="TauD/TfdA-like" evidence="3">
    <location>
        <begin position="30"/>
        <end position="313"/>
    </location>
</feature>